<gene>
    <name evidence="3" type="primary">LOC120112245</name>
</gene>
<accession>A0A8B9AL18</accession>
<feature type="compositionally biased region" description="Polar residues" evidence="1">
    <location>
        <begin position="97"/>
        <end position="113"/>
    </location>
</feature>
<dbReference type="PANTHER" id="PTHR34280">
    <property type="entry name" value="OS01G0920100 PROTEIN"/>
    <property type="match status" value="1"/>
</dbReference>
<feature type="region of interest" description="Disordered" evidence="1">
    <location>
        <begin position="61"/>
        <end position="133"/>
    </location>
</feature>
<dbReference type="OrthoDB" id="1925325at2759"/>
<organism evidence="2 3">
    <name type="scientific">Phoenix dactylifera</name>
    <name type="common">Date palm</name>
    <dbReference type="NCBI Taxonomy" id="42345"/>
    <lineage>
        <taxon>Eukaryota</taxon>
        <taxon>Viridiplantae</taxon>
        <taxon>Streptophyta</taxon>
        <taxon>Embryophyta</taxon>
        <taxon>Tracheophyta</taxon>
        <taxon>Spermatophyta</taxon>
        <taxon>Magnoliopsida</taxon>
        <taxon>Liliopsida</taxon>
        <taxon>Arecaceae</taxon>
        <taxon>Coryphoideae</taxon>
        <taxon>Phoeniceae</taxon>
        <taxon>Phoenix</taxon>
    </lineage>
</organism>
<keyword evidence="2" id="KW-1185">Reference proteome</keyword>
<dbReference type="GeneID" id="120112245"/>
<proteinExistence type="predicted"/>
<dbReference type="AlphaFoldDB" id="A0A8B9AL18"/>
<reference evidence="3" key="2">
    <citation type="submission" date="2025-08" db="UniProtKB">
        <authorList>
            <consortium name="RefSeq"/>
        </authorList>
    </citation>
    <scope>IDENTIFICATION</scope>
    <source>
        <tissue evidence="3">Young leaves</tissue>
    </source>
</reference>
<reference evidence="2" key="1">
    <citation type="journal article" date="2019" name="Nat. Commun.">
        <title>Genome-wide association mapping of date palm fruit traits.</title>
        <authorList>
            <person name="Hazzouri K.M."/>
            <person name="Gros-Balthazard M."/>
            <person name="Flowers J.M."/>
            <person name="Copetti D."/>
            <person name="Lemansour A."/>
            <person name="Lebrun M."/>
            <person name="Masmoudi K."/>
            <person name="Ferrand S."/>
            <person name="Dhar M.I."/>
            <person name="Fresquez Z.A."/>
            <person name="Rosas U."/>
            <person name="Zhang J."/>
            <person name="Talag J."/>
            <person name="Lee S."/>
            <person name="Kudrna D."/>
            <person name="Powell R.F."/>
            <person name="Leitch I.J."/>
            <person name="Krueger R.R."/>
            <person name="Wing R.A."/>
            <person name="Amiri K.M.A."/>
            <person name="Purugganan M.D."/>
        </authorList>
    </citation>
    <scope>NUCLEOTIDE SEQUENCE [LARGE SCALE GENOMIC DNA]</scope>
    <source>
        <strain evidence="2">cv. Khalas</strain>
    </source>
</reference>
<name>A0A8B9AL18_PHODC</name>
<feature type="compositionally biased region" description="Basic and acidic residues" evidence="1">
    <location>
        <begin position="118"/>
        <end position="131"/>
    </location>
</feature>
<dbReference type="PANTHER" id="PTHR34280:SF2">
    <property type="entry name" value="OS01G0920100 PROTEIN"/>
    <property type="match status" value="1"/>
</dbReference>
<feature type="compositionally biased region" description="Polar residues" evidence="1">
    <location>
        <begin position="10"/>
        <end position="37"/>
    </location>
</feature>
<sequence length="159" mass="17978">MVCEFFDTDFTPSQGSTPNYQINNQGTPQLNKASSVDTFPDTKSKPSLIDRKKRLYELIQEDEQGEQEGMEQYAGNGKLKTNGKPENFKLDADQLPRSLNGTPYQSGTNSACSSHLPPNRDLKHHKEETVKSKQSYMLTLIQSTRFSNRMKKKKKSPAC</sequence>
<feature type="region of interest" description="Disordered" evidence="1">
    <location>
        <begin position="7"/>
        <end position="47"/>
    </location>
</feature>
<dbReference type="InterPro" id="IPR038947">
    <property type="entry name" value="At3g27210-like"/>
</dbReference>
<evidence type="ECO:0000313" key="2">
    <source>
        <dbReference type="Proteomes" id="UP000228380"/>
    </source>
</evidence>
<protein>
    <submittedName>
        <fullName evidence="3">Uncharacterized protein LOC120112245</fullName>
    </submittedName>
</protein>
<dbReference type="KEGG" id="pda:120112245"/>
<evidence type="ECO:0000313" key="3">
    <source>
        <dbReference type="RefSeq" id="XP_038987040.1"/>
    </source>
</evidence>
<evidence type="ECO:0000256" key="1">
    <source>
        <dbReference type="SAM" id="MobiDB-lite"/>
    </source>
</evidence>
<dbReference type="RefSeq" id="XP_038987040.1">
    <property type="nucleotide sequence ID" value="XM_039131112.1"/>
</dbReference>
<dbReference type="Proteomes" id="UP000228380">
    <property type="component" value="Chromosome 10"/>
</dbReference>